<feature type="compositionally biased region" description="Basic residues" evidence="9">
    <location>
        <begin position="1"/>
        <end position="11"/>
    </location>
</feature>
<dbReference type="InterPro" id="IPR039595">
    <property type="entry name" value="TE2IP/Rap1"/>
</dbReference>
<evidence type="ECO:0000313" key="11">
    <source>
        <dbReference type="EMBL" id="GAV27251.1"/>
    </source>
</evidence>
<keyword evidence="3 8" id="KW-0779">Telomere</keyword>
<name>A0A1Q2YCM0_9ASCO</name>
<dbReference type="PANTHER" id="PTHR16466">
    <property type="entry name" value="TELOMERE REPEAT-BINDING FACTOR 2-INTERACTING PROTEIN 1"/>
    <property type="match status" value="1"/>
</dbReference>
<keyword evidence="2 8" id="KW-0158">Chromosome</keyword>
<dbReference type="SMART" id="SM00717">
    <property type="entry name" value="SANT"/>
    <property type="match status" value="1"/>
</dbReference>
<feature type="compositionally biased region" description="Polar residues" evidence="9">
    <location>
        <begin position="627"/>
        <end position="638"/>
    </location>
</feature>
<dbReference type="Pfam" id="PF11626">
    <property type="entry name" value="Rap1_C"/>
    <property type="match status" value="1"/>
</dbReference>
<dbReference type="Pfam" id="PF09197">
    <property type="entry name" value="Rap1-DNA-bind"/>
    <property type="match status" value="1"/>
</dbReference>
<dbReference type="AlphaFoldDB" id="A0A1Q2YCM0"/>
<dbReference type="InterPro" id="IPR021661">
    <property type="entry name" value="Rap1_C"/>
</dbReference>
<dbReference type="SUPFAM" id="SSF46689">
    <property type="entry name" value="Homeodomain-like"/>
    <property type="match status" value="2"/>
</dbReference>
<evidence type="ECO:0000259" key="10">
    <source>
        <dbReference type="SMART" id="SM00717"/>
    </source>
</evidence>
<dbReference type="InterPro" id="IPR015280">
    <property type="entry name" value="Rap1_DNA-bd"/>
</dbReference>
<dbReference type="GO" id="GO:0070187">
    <property type="term" value="C:shelterin complex"/>
    <property type="evidence" value="ECO:0007669"/>
    <property type="project" value="TreeGrafter"/>
</dbReference>
<keyword evidence="5" id="KW-0010">Activator</keyword>
<dbReference type="GO" id="GO:0010833">
    <property type="term" value="P:telomere maintenance via telomere lengthening"/>
    <property type="evidence" value="ECO:0007669"/>
    <property type="project" value="UniProtKB-UniRule"/>
</dbReference>
<feature type="compositionally biased region" description="Basic and acidic residues" evidence="9">
    <location>
        <begin position="639"/>
        <end position="648"/>
    </location>
</feature>
<keyword evidence="6" id="KW-0804">Transcription</keyword>
<evidence type="ECO:0000313" key="12">
    <source>
        <dbReference type="Proteomes" id="UP000186136"/>
    </source>
</evidence>
<comment type="similarity">
    <text evidence="1 8">Belongs to the RAP1 family.</text>
</comment>
<proteinExistence type="inferred from homology"/>
<feature type="domain" description="Myb-like" evidence="10">
    <location>
        <begin position="341"/>
        <end position="397"/>
    </location>
</feature>
<dbReference type="EMBL" id="BDGI01000027">
    <property type="protein sequence ID" value="GAV27251.1"/>
    <property type="molecule type" value="Genomic_DNA"/>
</dbReference>
<keyword evidence="7 8" id="KW-0539">Nucleus</keyword>
<evidence type="ECO:0000256" key="1">
    <source>
        <dbReference type="ARBA" id="ARBA00010467"/>
    </source>
</evidence>
<organism evidence="11 12">
    <name type="scientific">Pichia membranifaciens</name>
    <dbReference type="NCBI Taxonomy" id="4926"/>
    <lineage>
        <taxon>Eukaryota</taxon>
        <taxon>Fungi</taxon>
        <taxon>Dikarya</taxon>
        <taxon>Ascomycota</taxon>
        <taxon>Saccharomycotina</taxon>
        <taxon>Pichiomycetes</taxon>
        <taxon>Pichiales</taxon>
        <taxon>Pichiaceae</taxon>
        <taxon>Pichia</taxon>
    </lineage>
</organism>
<evidence type="ECO:0000256" key="2">
    <source>
        <dbReference type="ARBA" id="ARBA00022454"/>
    </source>
</evidence>
<comment type="function">
    <text evidence="8">Involved in the regulation of telomere length, clustering and has a specific role in telomere position effect (TPE).</text>
</comment>
<dbReference type="Gene3D" id="1.10.10.2170">
    <property type="match status" value="1"/>
</dbReference>
<evidence type="ECO:0000256" key="7">
    <source>
        <dbReference type="ARBA" id="ARBA00023242"/>
    </source>
</evidence>
<evidence type="ECO:0000256" key="5">
    <source>
        <dbReference type="ARBA" id="ARBA00023159"/>
    </source>
</evidence>
<dbReference type="Proteomes" id="UP000186136">
    <property type="component" value="Unassembled WGS sequence"/>
</dbReference>
<feature type="region of interest" description="Disordered" evidence="9">
    <location>
        <begin position="1"/>
        <end position="23"/>
    </location>
</feature>
<dbReference type="OrthoDB" id="435460at2759"/>
<keyword evidence="4" id="KW-0805">Transcription regulation</keyword>
<evidence type="ECO:0000256" key="6">
    <source>
        <dbReference type="ARBA" id="ARBA00023163"/>
    </source>
</evidence>
<evidence type="ECO:0000256" key="9">
    <source>
        <dbReference type="SAM" id="MobiDB-lite"/>
    </source>
</evidence>
<protein>
    <recommendedName>
        <fullName evidence="8">DNA-binding protein RAP1</fullName>
    </recommendedName>
</protein>
<accession>A0A1Q2YCM0</accession>
<dbReference type="Gene3D" id="1.10.10.60">
    <property type="entry name" value="Homeodomain-like"/>
    <property type="match status" value="2"/>
</dbReference>
<dbReference type="InterPro" id="IPR001005">
    <property type="entry name" value="SANT/Myb"/>
</dbReference>
<sequence>MVSKDKSHKQRERASQNKTVTYANNETEAAAALQESNIETQFQNQIQSQLQNQLQNELSHTFENHDEVEGHSTANVNILDSTNIDDELRNLEQLDINNIAKSAVAAAAVSFAQAATAGDIDHAIEGADAANDVEGTEEEEMAAKTGDDDGDDTGIVDEDEVIKKVAKEQGVELSADAHPGGLDEKDQASTDFSLLLKGLIFYLPVFSEENDHMKAMITSLGGEVVDDGNLDALALIPSKEDSKPDLPYQYLYQYIHDTFLKKRPLDINKYRVGKSSGQSLKINIGEFPIKPLRHEKLNENGDAIDANSFDFVSEDSNLLDSKPLSKKKVTKKTNPTKAKKKSNKFTKEEDDFILDLVRRNPHLRSTHTFFARIAQLKPLSEHTGNSIRYRYRKVLAPNLAFVYKIDPKTGKPEIDSATNQPKKIEDIPSLIKSQYTSEEDYALCKHILLYKNGEMIISGKKKHEVSQIPEAVFQELHKLNPRHSTMSWRDRYRKFAAKFGLRKYIAYYEECQQQDIEPEPMKNMSSRSDRKDYKVDVFGNENEERPSKRVKLEESKTSVKATADVAVGDGKTLKGSDQLAESDTAYMSLSKSKGKLGTEAFADGSLSETSAADGALEALAKVSAEQTKANDISSNENANVHDDHKTEADTEATSTEAVHKESSTVSSKVVGGVSDKISQTVESVSNDDGANLFAAATEDEMKQYDIALADSQLEESNTNNNKKEAAEVISEHVDPAISESTAQIAEEGDNDLELVDVKADDGLMDFRQLIDIDPEPLKHRGEIDLSNMTSNIRECFRNFGDGNTPYELFKDISDQTGISMLWLNYWFDCSCGMLGTFIQAIINYLKTGELVMNNVSGFWTEKDDELLKVDPENKDLLRLHGKDSVTKRKAVLFRYV</sequence>
<feature type="region of interest" description="Disordered" evidence="9">
    <location>
        <begin position="130"/>
        <end position="154"/>
    </location>
</feature>
<dbReference type="CDD" id="cd11655">
    <property type="entry name" value="rap1_myb-like"/>
    <property type="match status" value="2"/>
</dbReference>
<comment type="caution">
    <text evidence="11">The sequence shown here is derived from an EMBL/GenBank/DDBJ whole genome shotgun (WGS) entry which is preliminary data.</text>
</comment>
<gene>
    <name evidence="11" type="ORF">PMKS-000715</name>
</gene>
<keyword evidence="12" id="KW-1185">Reference proteome</keyword>
<reference evidence="11 12" key="1">
    <citation type="submission" date="2016-08" db="EMBL/GenBank/DDBJ databases">
        <title>Whole genome shotgun sequence of Pichia membranifaciens KS47-1.</title>
        <authorList>
            <person name="Konishi M."/>
            <person name="Ishida M."/>
            <person name="Arakawa T."/>
            <person name="Kato Y."/>
            <person name="Horiuchi J."/>
        </authorList>
    </citation>
    <scope>NUCLEOTIDE SEQUENCE [LARGE SCALE GENOMIC DNA]</scope>
    <source>
        <strain evidence="11 12">KS47-1</strain>
    </source>
</reference>
<comment type="subunit">
    <text evidence="8">Homodimer.</text>
</comment>
<dbReference type="PANTHER" id="PTHR16466:SF6">
    <property type="entry name" value="TELOMERIC REPEAT-BINDING FACTOR 2-INTERACTING PROTEIN 1"/>
    <property type="match status" value="1"/>
</dbReference>
<evidence type="ECO:0000256" key="8">
    <source>
        <dbReference type="RuleBase" id="RU367107"/>
    </source>
</evidence>
<feature type="region of interest" description="Disordered" evidence="9">
    <location>
        <begin position="627"/>
        <end position="666"/>
    </location>
</feature>
<dbReference type="InterPro" id="IPR009057">
    <property type="entry name" value="Homeodomain-like_sf"/>
</dbReference>
<dbReference type="GO" id="GO:0042162">
    <property type="term" value="F:telomeric DNA binding"/>
    <property type="evidence" value="ECO:0007669"/>
    <property type="project" value="TreeGrafter"/>
</dbReference>
<dbReference type="GO" id="GO:0031848">
    <property type="term" value="P:protection from non-homologous end joining at telomere"/>
    <property type="evidence" value="ECO:0007669"/>
    <property type="project" value="TreeGrafter"/>
</dbReference>
<evidence type="ECO:0000256" key="4">
    <source>
        <dbReference type="ARBA" id="ARBA00023015"/>
    </source>
</evidence>
<evidence type="ECO:0000256" key="3">
    <source>
        <dbReference type="ARBA" id="ARBA00022895"/>
    </source>
</evidence>
<dbReference type="InterPro" id="IPR038104">
    <property type="entry name" value="Rap1_C_sf"/>
</dbReference>
<comment type="subcellular location">
    <subcellularLocation>
        <location evidence="8">Nucleus</location>
    </subcellularLocation>
    <subcellularLocation>
        <location evidence="8">Chromosome</location>
        <location evidence="8">Telomere</location>
    </subcellularLocation>
</comment>